<dbReference type="EMBL" id="JAUIQD010000004">
    <property type="protein sequence ID" value="KAK3352422.1"/>
    <property type="molecule type" value="Genomic_DNA"/>
</dbReference>
<dbReference type="InterPro" id="IPR050444">
    <property type="entry name" value="Polyketide_Synthase"/>
</dbReference>
<dbReference type="GO" id="GO:0016740">
    <property type="term" value="F:transferase activity"/>
    <property type="evidence" value="ECO:0007669"/>
    <property type="project" value="UniProtKB-KW"/>
</dbReference>
<accession>A0AAJ0HHD6</accession>
<dbReference type="SMART" id="SM00827">
    <property type="entry name" value="PKS_AT"/>
    <property type="match status" value="1"/>
</dbReference>
<dbReference type="PANTHER" id="PTHR45681:SF6">
    <property type="entry name" value="POLYKETIDE SYNTHASE 37"/>
    <property type="match status" value="1"/>
</dbReference>
<name>A0AAJ0HHD6_9PEZI</name>
<evidence type="ECO:0000259" key="2">
    <source>
        <dbReference type="SMART" id="SM00827"/>
    </source>
</evidence>
<dbReference type="InterPro" id="IPR014043">
    <property type="entry name" value="Acyl_transferase_dom"/>
</dbReference>
<dbReference type="InterPro" id="IPR016035">
    <property type="entry name" value="Acyl_Trfase/lysoPLipase"/>
</dbReference>
<proteinExistence type="predicted"/>
<gene>
    <name evidence="3" type="ORF">B0T25DRAFT_567705</name>
</gene>
<protein>
    <recommendedName>
        <fullName evidence="2">Malonyl-CoA:ACP transacylase (MAT) domain-containing protein</fullName>
    </recommendedName>
</protein>
<comment type="caution">
    <text evidence="3">The sequence shown here is derived from an EMBL/GenBank/DDBJ whole genome shotgun (WGS) entry which is preliminary data.</text>
</comment>
<dbReference type="InterPro" id="IPR001227">
    <property type="entry name" value="Ac_transferase_dom_sf"/>
</dbReference>
<evidence type="ECO:0000313" key="3">
    <source>
        <dbReference type="EMBL" id="KAK3352422.1"/>
    </source>
</evidence>
<evidence type="ECO:0000256" key="1">
    <source>
        <dbReference type="ARBA" id="ARBA00022679"/>
    </source>
</evidence>
<reference evidence="3" key="1">
    <citation type="journal article" date="2023" name="Mol. Phylogenet. Evol.">
        <title>Genome-scale phylogeny and comparative genomics of the fungal order Sordariales.</title>
        <authorList>
            <person name="Hensen N."/>
            <person name="Bonometti L."/>
            <person name="Westerberg I."/>
            <person name="Brannstrom I.O."/>
            <person name="Guillou S."/>
            <person name="Cros-Aarteil S."/>
            <person name="Calhoun S."/>
            <person name="Haridas S."/>
            <person name="Kuo A."/>
            <person name="Mondo S."/>
            <person name="Pangilinan J."/>
            <person name="Riley R."/>
            <person name="LaButti K."/>
            <person name="Andreopoulos B."/>
            <person name="Lipzen A."/>
            <person name="Chen C."/>
            <person name="Yan M."/>
            <person name="Daum C."/>
            <person name="Ng V."/>
            <person name="Clum A."/>
            <person name="Steindorff A."/>
            <person name="Ohm R.A."/>
            <person name="Martin F."/>
            <person name="Silar P."/>
            <person name="Natvig D.O."/>
            <person name="Lalanne C."/>
            <person name="Gautier V."/>
            <person name="Ament-Velasquez S.L."/>
            <person name="Kruys A."/>
            <person name="Hutchinson M.I."/>
            <person name="Powell A.J."/>
            <person name="Barry K."/>
            <person name="Miller A.N."/>
            <person name="Grigoriev I.V."/>
            <person name="Debuchy R."/>
            <person name="Gladieux P."/>
            <person name="Hiltunen Thoren M."/>
            <person name="Johannesson H."/>
        </authorList>
    </citation>
    <scope>NUCLEOTIDE SEQUENCE</scope>
    <source>
        <strain evidence="3">CBS 955.72</strain>
    </source>
</reference>
<evidence type="ECO:0000313" key="4">
    <source>
        <dbReference type="Proteomes" id="UP001275084"/>
    </source>
</evidence>
<reference evidence="3" key="2">
    <citation type="submission" date="2023-06" db="EMBL/GenBank/DDBJ databases">
        <authorList>
            <consortium name="Lawrence Berkeley National Laboratory"/>
            <person name="Haridas S."/>
            <person name="Hensen N."/>
            <person name="Bonometti L."/>
            <person name="Westerberg I."/>
            <person name="Brannstrom I.O."/>
            <person name="Guillou S."/>
            <person name="Cros-Aarteil S."/>
            <person name="Calhoun S."/>
            <person name="Kuo A."/>
            <person name="Mondo S."/>
            <person name="Pangilinan J."/>
            <person name="Riley R."/>
            <person name="Labutti K."/>
            <person name="Andreopoulos B."/>
            <person name="Lipzen A."/>
            <person name="Chen C."/>
            <person name="Yanf M."/>
            <person name="Daum C."/>
            <person name="Ng V."/>
            <person name="Clum A."/>
            <person name="Steindorff A."/>
            <person name="Ohm R."/>
            <person name="Martin F."/>
            <person name="Silar P."/>
            <person name="Natvig D."/>
            <person name="Lalanne C."/>
            <person name="Gautier V."/>
            <person name="Ament-Velasquez S.L."/>
            <person name="Kruys A."/>
            <person name="Hutchinson M.I."/>
            <person name="Powell A.J."/>
            <person name="Barry K."/>
            <person name="Miller A.N."/>
            <person name="Grigoriev I.V."/>
            <person name="Debuchy R."/>
            <person name="Gladieux P."/>
            <person name="Thoren M.H."/>
            <person name="Johannesson H."/>
        </authorList>
    </citation>
    <scope>NUCLEOTIDE SEQUENCE</scope>
    <source>
        <strain evidence="3">CBS 955.72</strain>
    </source>
</reference>
<feature type="domain" description="Malonyl-CoA:ACP transacylase (MAT)" evidence="2">
    <location>
        <begin position="1"/>
        <end position="141"/>
    </location>
</feature>
<dbReference type="Gene3D" id="3.40.366.10">
    <property type="entry name" value="Malonyl-Coenzyme A Acyl Carrier Protein, domain 2"/>
    <property type="match status" value="1"/>
</dbReference>
<organism evidence="3 4">
    <name type="scientific">Lasiosphaeria hispida</name>
    <dbReference type="NCBI Taxonomy" id="260671"/>
    <lineage>
        <taxon>Eukaryota</taxon>
        <taxon>Fungi</taxon>
        <taxon>Dikarya</taxon>
        <taxon>Ascomycota</taxon>
        <taxon>Pezizomycotina</taxon>
        <taxon>Sordariomycetes</taxon>
        <taxon>Sordariomycetidae</taxon>
        <taxon>Sordariales</taxon>
        <taxon>Lasiosphaeriaceae</taxon>
        <taxon>Lasiosphaeria</taxon>
    </lineage>
</organism>
<keyword evidence="1" id="KW-0808">Transferase</keyword>
<dbReference type="Proteomes" id="UP001275084">
    <property type="component" value="Unassembled WGS sequence"/>
</dbReference>
<keyword evidence="4" id="KW-1185">Reference proteome</keyword>
<dbReference type="SUPFAM" id="SSF52151">
    <property type="entry name" value="FabD/lysophospholipase-like"/>
    <property type="match status" value="1"/>
</dbReference>
<dbReference type="AlphaFoldDB" id="A0AAJ0HHD6"/>
<dbReference type="PANTHER" id="PTHR45681">
    <property type="entry name" value="POLYKETIDE SYNTHASE 44-RELATED"/>
    <property type="match status" value="1"/>
</dbReference>
<dbReference type="Pfam" id="PF00698">
    <property type="entry name" value="Acyl_transf_1"/>
    <property type="match status" value="1"/>
</dbReference>
<sequence>MGRSLFCYDVFRKTIVRSGKVLRSIGCPWHLEEELLDRSEKDSNLGRIDAWAQAIPMFSSVTGKPVTLTQMRPAYWVENFVQPVNFNAAVSSLLSFLGVEDTSFLLEIGSHSALRTYVLDTISSSSNTKQFAYASMLRRKHDAVETALLAMGQL</sequence>